<name>A0A1B6IF84_9HEMI</name>
<reference evidence="3" key="1">
    <citation type="submission" date="2015-11" db="EMBL/GenBank/DDBJ databases">
        <title>De novo transcriptome assembly of four potential Pierce s Disease insect vectors from Arizona vineyards.</title>
        <authorList>
            <person name="Tassone E.E."/>
        </authorList>
    </citation>
    <scope>NUCLEOTIDE SEQUENCE</scope>
</reference>
<accession>A0A1B6IF84</accession>
<feature type="compositionally biased region" description="Polar residues" evidence="2">
    <location>
        <begin position="1"/>
        <end position="10"/>
    </location>
</feature>
<sequence>MENSNSNSIAENKENESKHENTHNKSDSTVKKDKESALSRRVSFIRESVSDSGVPQRKLSAAIEAVKRSSLCSQEAEADTASQVSESTRVPRKFISTWRQACDRTKDRTKELLKRWRTLPEGNVEMMVAAATGNSSDSPASRATPTDNPHNWSVHVWASYIKRYPSEDENLMLTGDETAAVTNNLSSTQKEKLGHFFSHLLDNDHDDLISEQDFENFSERLRRFADWSTNSPEFHVMVQVQHGFVTTFMSSTSSVGDEEPTKVALWKQYIGLEEWFHCWSKLCSTTHSLADFPVWLQYLPKLFFQAINKSGSGTISRDELSSFYSSMLGFTTQRVGEILDEAYKALTSNGDHPVSYAVYRLAFTNFLLGRHPNGPGQYLFGCVATRVCCFPIDYSALNCQPEDREHYTPEKRSNRVSVIV</sequence>
<gene>
    <name evidence="3" type="ORF">g.24484</name>
</gene>
<organism evidence="3">
    <name type="scientific">Homalodisca liturata</name>
    <dbReference type="NCBI Taxonomy" id="320908"/>
    <lineage>
        <taxon>Eukaryota</taxon>
        <taxon>Metazoa</taxon>
        <taxon>Ecdysozoa</taxon>
        <taxon>Arthropoda</taxon>
        <taxon>Hexapoda</taxon>
        <taxon>Insecta</taxon>
        <taxon>Pterygota</taxon>
        <taxon>Neoptera</taxon>
        <taxon>Paraneoptera</taxon>
        <taxon>Hemiptera</taxon>
        <taxon>Auchenorrhyncha</taxon>
        <taxon>Membracoidea</taxon>
        <taxon>Cicadellidae</taxon>
        <taxon>Cicadellinae</taxon>
        <taxon>Proconiini</taxon>
        <taxon>Homalodisca</taxon>
    </lineage>
</organism>
<feature type="region of interest" description="Disordered" evidence="2">
    <location>
        <begin position="1"/>
        <end position="41"/>
    </location>
</feature>
<protein>
    <recommendedName>
        <fullName evidence="4">EF-hand domain-containing protein</fullName>
    </recommendedName>
</protein>
<feature type="compositionally biased region" description="Basic and acidic residues" evidence="2">
    <location>
        <begin position="11"/>
        <end position="38"/>
    </location>
</feature>
<proteinExistence type="predicted"/>
<dbReference type="InterPro" id="IPR018247">
    <property type="entry name" value="EF_Hand_1_Ca_BS"/>
</dbReference>
<dbReference type="SUPFAM" id="SSF47473">
    <property type="entry name" value="EF-hand"/>
    <property type="match status" value="1"/>
</dbReference>
<evidence type="ECO:0000313" key="3">
    <source>
        <dbReference type="EMBL" id="JAS85560.1"/>
    </source>
</evidence>
<dbReference type="PROSITE" id="PS00018">
    <property type="entry name" value="EF_HAND_1"/>
    <property type="match status" value="1"/>
</dbReference>
<evidence type="ECO:0000256" key="2">
    <source>
        <dbReference type="SAM" id="MobiDB-lite"/>
    </source>
</evidence>
<evidence type="ECO:0000256" key="1">
    <source>
        <dbReference type="ARBA" id="ARBA00022837"/>
    </source>
</evidence>
<dbReference type="InterPro" id="IPR011992">
    <property type="entry name" value="EF-hand-dom_pair"/>
</dbReference>
<keyword evidence="1" id="KW-0106">Calcium</keyword>
<dbReference type="EMBL" id="GECU01022146">
    <property type="protein sequence ID" value="JAS85560.1"/>
    <property type="molecule type" value="Transcribed_RNA"/>
</dbReference>
<evidence type="ECO:0008006" key="4">
    <source>
        <dbReference type="Google" id="ProtNLM"/>
    </source>
</evidence>
<dbReference type="Gene3D" id="1.10.238.10">
    <property type="entry name" value="EF-hand"/>
    <property type="match status" value="1"/>
</dbReference>
<dbReference type="AlphaFoldDB" id="A0A1B6IF84"/>